<dbReference type="InterPro" id="IPR038488">
    <property type="entry name" value="Integrase_DNA-bd_sf"/>
</dbReference>
<dbReference type="InterPro" id="IPR010998">
    <property type="entry name" value="Integrase_recombinase_N"/>
</dbReference>
<dbReference type="CDD" id="cd00796">
    <property type="entry name" value="INT_Rci_Hp1_C"/>
    <property type="match status" value="1"/>
</dbReference>
<dbReference type="Pfam" id="PF24624">
    <property type="entry name" value="Int_N"/>
    <property type="match status" value="1"/>
</dbReference>
<keyword evidence="2" id="KW-0229">DNA integration</keyword>
<dbReference type="GO" id="GO:0003677">
    <property type="term" value="F:DNA binding"/>
    <property type="evidence" value="ECO:0007669"/>
    <property type="project" value="UniProtKB-UniRule"/>
</dbReference>
<sequence length="420" mass="47803">MDRKCEAKLTTSKIKSLSPVEKPYEVLDTDIKGFLLRVQPSGYMGFYYSYYTTAGKRQRIKIGQFGVLSAAQARDKAIKYAAQVADGIDIQAEKSQNKQAAVDAQKKTLKAFIDDHYKTWALTNQKSGQVTLDSLDYSFSDYYNLPLHEITVSLVDKWRTEKRKNGGKASSINRCTSTLKSALNKAVEWEVISENPLKKLRPLKVDTNPNVRYLTPEEEQRLHSALEARDNDIKQARERTNLHRQERGYELLPSLLECSYGDRMTPLITLSLKTGLRRGEAFDLQWQAVNFDTQTITIHAETSKSNKTRHIPLSPLALETLQNWRKQAPKTDDNRVFPADEEKGGRLDNVRKSWGNILKVAQITNFRWHDMRHDFASQLVMKGVPLNTVRELCGHADLNTTLRYAHLAPDHKAEAVALLG</sequence>
<dbReference type="Gene3D" id="3.30.160.390">
    <property type="entry name" value="Integrase, DNA-binding domain"/>
    <property type="match status" value="1"/>
</dbReference>
<dbReference type="STRING" id="62101.AB835_11120"/>
<proteinExistence type="inferred from homology"/>
<feature type="domain" description="Tyr recombinase" evidence="6">
    <location>
        <begin position="209"/>
        <end position="417"/>
    </location>
</feature>
<dbReference type="PANTHER" id="PTHR30629">
    <property type="entry name" value="PROPHAGE INTEGRASE"/>
    <property type="match status" value="1"/>
</dbReference>
<dbReference type="Gene3D" id="1.10.150.130">
    <property type="match status" value="1"/>
</dbReference>
<dbReference type="GO" id="GO:0015074">
    <property type="term" value="P:DNA integration"/>
    <property type="evidence" value="ECO:0007669"/>
    <property type="project" value="UniProtKB-KW"/>
</dbReference>
<evidence type="ECO:0000313" key="8">
    <source>
        <dbReference type="EMBL" id="ODS23034.1"/>
    </source>
</evidence>
<evidence type="ECO:0000256" key="4">
    <source>
        <dbReference type="ARBA" id="ARBA00023172"/>
    </source>
</evidence>
<evidence type="ECO:0000313" key="9">
    <source>
        <dbReference type="Proteomes" id="UP000242502"/>
    </source>
</evidence>
<dbReference type="InterPro" id="IPR050808">
    <property type="entry name" value="Phage_Integrase"/>
</dbReference>
<dbReference type="InterPro" id="IPR011010">
    <property type="entry name" value="DNA_brk_join_enz"/>
</dbReference>
<dbReference type="InterPro" id="IPR025166">
    <property type="entry name" value="Integrase_DNA_bind_dom"/>
</dbReference>
<dbReference type="InterPro" id="IPR013762">
    <property type="entry name" value="Integrase-like_cat_sf"/>
</dbReference>
<feature type="domain" description="Core-binding (CB)" evidence="7">
    <location>
        <begin position="107"/>
        <end position="187"/>
    </location>
</feature>
<dbReference type="AlphaFoldDB" id="A0A1D2QNA7"/>
<organism evidence="8 9">
    <name type="scientific">Candidatus Endobugula sertula</name>
    <name type="common">Bugula neritina bacterial symbiont</name>
    <dbReference type="NCBI Taxonomy" id="62101"/>
    <lineage>
        <taxon>Bacteria</taxon>
        <taxon>Pseudomonadati</taxon>
        <taxon>Pseudomonadota</taxon>
        <taxon>Gammaproteobacteria</taxon>
        <taxon>Cellvibrionales</taxon>
        <taxon>Cellvibrionaceae</taxon>
        <taxon>Candidatus Endobugula</taxon>
    </lineage>
</organism>
<dbReference type="InterPro" id="IPR044068">
    <property type="entry name" value="CB"/>
</dbReference>
<dbReference type="Pfam" id="PF00589">
    <property type="entry name" value="Phage_integrase"/>
    <property type="match status" value="1"/>
</dbReference>
<protein>
    <recommendedName>
        <fullName evidence="10">Integrase</fullName>
    </recommendedName>
</protein>
<evidence type="ECO:0000259" key="7">
    <source>
        <dbReference type="PROSITE" id="PS51900"/>
    </source>
</evidence>
<dbReference type="Gene3D" id="1.10.443.10">
    <property type="entry name" value="Intergrase catalytic core"/>
    <property type="match status" value="1"/>
</dbReference>
<evidence type="ECO:0000256" key="3">
    <source>
        <dbReference type="ARBA" id="ARBA00023125"/>
    </source>
</evidence>
<dbReference type="PROSITE" id="PS51898">
    <property type="entry name" value="TYR_RECOMBINASE"/>
    <property type="match status" value="1"/>
</dbReference>
<evidence type="ECO:0000256" key="5">
    <source>
        <dbReference type="PROSITE-ProRule" id="PRU01248"/>
    </source>
</evidence>
<dbReference type="SUPFAM" id="SSF56349">
    <property type="entry name" value="DNA breaking-rejoining enzymes"/>
    <property type="match status" value="1"/>
</dbReference>
<gene>
    <name evidence="8" type="ORF">AB835_11120</name>
</gene>
<evidence type="ECO:0008006" key="10">
    <source>
        <dbReference type="Google" id="ProtNLM"/>
    </source>
</evidence>
<reference evidence="8 9" key="1">
    <citation type="journal article" date="2016" name="Appl. Environ. Microbiol.">
        <title>Lack of Overt Genome Reduction in the Bryostatin-Producing Bryozoan Symbiont "Candidatus Endobugula sertula".</title>
        <authorList>
            <person name="Miller I.J."/>
            <person name="Vanee N."/>
            <person name="Fong S.S."/>
            <person name="Lim-Fong G.E."/>
            <person name="Kwan J.C."/>
        </authorList>
    </citation>
    <scope>NUCLEOTIDE SEQUENCE [LARGE SCALE GENOMIC DNA]</scope>
    <source>
        <strain evidence="8">AB1-4</strain>
    </source>
</reference>
<name>A0A1D2QNA7_9GAMM</name>
<comment type="similarity">
    <text evidence="1">Belongs to the 'phage' integrase family.</text>
</comment>
<keyword evidence="3 5" id="KW-0238">DNA-binding</keyword>
<evidence type="ECO:0000256" key="2">
    <source>
        <dbReference type="ARBA" id="ARBA00022908"/>
    </source>
</evidence>
<dbReference type="Proteomes" id="UP000242502">
    <property type="component" value="Unassembled WGS sequence"/>
</dbReference>
<dbReference type="GO" id="GO:0006310">
    <property type="term" value="P:DNA recombination"/>
    <property type="evidence" value="ECO:0007669"/>
    <property type="project" value="UniProtKB-KW"/>
</dbReference>
<accession>A0A1D2QNA7</accession>
<keyword evidence="4" id="KW-0233">DNA recombination</keyword>
<dbReference type="PANTHER" id="PTHR30629:SF2">
    <property type="entry name" value="PROPHAGE INTEGRASE INTS-RELATED"/>
    <property type="match status" value="1"/>
</dbReference>
<comment type="caution">
    <text evidence="8">The sequence shown here is derived from an EMBL/GenBank/DDBJ whole genome shotgun (WGS) entry which is preliminary data.</text>
</comment>
<dbReference type="EMBL" id="MDLC01000042">
    <property type="protein sequence ID" value="ODS23034.1"/>
    <property type="molecule type" value="Genomic_DNA"/>
</dbReference>
<dbReference type="Pfam" id="PF13356">
    <property type="entry name" value="Arm-DNA-bind_3"/>
    <property type="match status" value="1"/>
</dbReference>
<evidence type="ECO:0000259" key="6">
    <source>
        <dbReference type="PROSITE" id="PS51898"/>
    </source>
</evidence>
<dbReference type="PROSITE" id="PS51900">
    <property type="entry name" value="CB"/>
    <property type="match status" value="1"/>
</dbReference>
<dbReference type="InterPro" id="IPR057084">
    <property type="entry name" value="Int_N"/>
</dbReference>
<dbReference type="InterPro" id="IPR002104">
    <property type="entry name" value="Integrase_catalytic"/>
</dbReference>
<evidence type="ECO:0000256" key="1">
    <source>
        <dbReference type="ARBA" id="ARBA00008857"/>
    </source>
</evidence>